<feature type="compositionally biased region" description="Low complexity" evidence="8">
    <location>
        <begin position="602"/>
        <end position="623"/>
    </location>
</feature>
<feature type="domain" description="USP" evidence="9">
    <location>
        <begin position="106"/>
        <end position="484"/>
    </location>
</feature>
<dbReference type="GO" id="GO:0006508">
    <property type="term" value="P:proteolysis"/>
    <property type="evidence" value="ECO:0007669"/>
    <property type="project" value="UniProtKB-KW"/>
</dbReference>
<dbReference type="Proteomes" id="UP000646827">
    <property type="component" value="Unassembled WGS sequence"/>
</dbReference>
<feature type="region of interest" description="Disordered" evidence="8">
    <location>
        <begin position="561"/>
        <end position="585"/>
    </location>
</feature>
<dbReference type="AlphaFoldDB" id="A0A8H7VE95"/>
<dbReference type="GO" id="GO:0005829">
    <property type="term" value="C:cytosol"/>
    <property type="evidence" value="ECO:0007669"/>
    <property type="project" value="TreeGrafter"/>
</dbReference>
<dbReference type="InterPro" id="IPR028889">
    <property type="entry name" value="USP"/>
</dbReference>
<dbReference type="GO" id="GO:0005634">
    <property type="term" value="C:nucleus"/>
    <property type="evidence" value="ECO:0007669"/>
    <property type="project" value="UniProtKB-SubCell"/>
</dbReference>
<name>A0A8H7VE95_9FUNG</name>
<organism evidence="10 11">
    <name type="scientific">Circinella minor</name>
    <dbReference type="NCBI Taxonomy" id="1195481"/>
    <lineage>
        <taxon>Eukaryota</taxon>
        <taxon>Fungi</taxon>
        <taxon>Fungi incertae sedis</taxon>
        <taxon>Mucoromycota</taxon>
        <taxon>Mucoromycotina</taxon>
        <taxon>Mucoromycetes</taxon>
        <taxon>Mucorales</taxon>
        <taxon>Lichtheimiaceae</taxon>
        <taxon>Circinella</taxon>
    </lineage>
</organism>
<evidence type="ECO:0000313" key="11">
    <source>
        <dbReference type="Proteomes" id="UP000646827"/>
    </source>
</evidence>
<evidence type="ECO:0000256" key="6">
    <source>
        <dbReference type="ARBA" id="ARBA00022801"/>
    </source>
</evidence>
<dbReference type="Pfam" id="PF00443">
    <property type="entry name" value="UCH"/>
    <property type="match status" value="1"/>
</dbReference>
<comment type="caution">
    <text evidence="10">The sequence shown here is derived from an EMBL/GenBank/DDBJ whole genome shotgun (WGS) entry which is preliminary data.</text>
</comment>
<evidence type="ECO:0000256" key="5">
    <source>
        <dbReference type="ARBA" id="ARBA00022786"/>
    </source>
</evidence>
<dbReference type="InterPro" id="IPR050164">
    <property type="entry name" value="Peptidase_C19"/>
</dbReference>
<dbReference type="PROSITE" id="PS50235">
    <property type="entry name" value="USP_3"/>
    <property type="match status" value="1"/>
</dbReference>
<keyword evidence="7" id="KW-0788">Thiol protease</keyword>
<evidence type="ECO:0000313" key="10">
    <source>
        <dbReference type="EMBL" id="KAG2217250.1"/>
    </source>
</evidence>
<feature type="region of interest" description="Disordered" evidence="8">
    <location>
        <begin position="531"/>
        <end position="550"/>
    </location>
</feature>
<keyword evidence="5" id="KW-0833">Ubl conjugation pathway</keyword>
<evidence type="ECO:0000256" key="7">
    <source>
        <dbReference type="ARBA" id="ARBA00022807"/>
    </source>
</evidence>
<dbReference type="SUPFAM" id="SSF54001">
    <property type="entry name" value="Cysteine proteinases"/>
    <property type="match status" value="1"/>
</dbReference>
<feature type="compositionally biased region" description="Basic and acidic residues" evidence="8">
    <location>
        <begin position="632"/>
        <end position="641"/>
    </location>
</feature>
<proteinExistence type="inferred from homology"/>
<dbReference type="GO" id="GO:0016579">
    <property type="term" value="P:protein deubiquitination"/>
    <property type="evidence" value="ECO:0007669"/>
    <property type="project" value="InterPro"/>
</dbReference>
<evidence type="ECO:0000256" key="2">
    <source>
        <dbReference type="ARBA" id="ARBA00009085"/>
    </source>
</evidence>
<gene>
    <name evidence="10" type="ORF">INT45_010258</name>
</gene>
<dbReference type="PANTHER" id="PTHR24006:SF722">
    <property type="entry name" value="UBIQUITIN CARBOXYL-TERMINAL HYDROLASE 48"/>
    <property type="match status" value="1"/>
</dbReference>
<keyword evidence="11" id="KW-1185">Reference proteome</keyword>
<dbReference type="InterPro" id="IPR038765">
    <property type="entry name" value="Papain-like_cys_pep_sf"/>
</dbReference>
<evidence type="ECO:0000256" key="8">
    <source>
        <dbReference type="SAM" id="MobiDB-lite"/>
    </source>
</evidence>
<reference evidence="10 11" key="1">
    <citation type="submission" date="2020-12" db="EMBL/GenBank/DDBJ databases">
        <title>Metabolic potential, ecology and presence of endohyphal bacteria is reflected in genomic diversity of Mucoromycotina.</title>
        <authorList>
            <person name="Muszewska A."/>
            <person name="Okrasinska A."/>
            <person name="Steczkiewicz K."/>
            <person name="Drgas O."/>
            <person name="Orlowska M."/>
            <person name="Perlinska-Lenart U."/>
            <person name="Aleksandrzak-Piekarczyk T."/>
            <person name="Szatraj K."/>
            <person name="Zielenkiewicz U."/>
            <person name="Pilsyk S."/>
            <person name="Malc E."/>
            <person name="Mieczkowski P."/>
            <person name="Kruszewska J.S."/>
            <person name="Biernat P."/>
            <person name="Pawlowska J."/>
        </authorList>
    </citation>
    <scope>NUCLEOTIDE SEQUENCE [LARGE SCALE GENOMIC DNA]</scope>
    <source>
        <strain evidence="10 11">CBS 142.35</strain>
    </source>
</reference>
<keyword evidence="4" id="KW-0645">Protease</keyword>
<dbReference type="PANTHER" id="PTHR24006">
    <property type="entry name" value="UBIQUITIN CARBOXYL-TERMINAL HYDROLASE"/>
    <property type="match status" value="1"/>
</dbReference>
<feature type="region of interest" description="Disordered" evidence="8">
    <location>
        <begin position="276"/>
        <end position="299"/>
    </location>
</feature>
<dbReference type="InterPro" id="IPR001394">
    <property type="entry name" value="Peptidase_C19_UCH"/>
</dbReference>
<protein>
    <recommendedName>
        <fullName evidence="3">ubiquitinyl hydrolase 1</fullName>
        <ecNumber evidence="3">3.4.19.12</ecNumber>
    </recommendedName>
</protein>
<feature type="region of interest" description="Disordered" evidence="8">
    <location>
        <begin position="498"/>
        <end position="522"/>
    </location>
</feature>
<evidence type="ECO:0000256" key="4">
    <source>
        <dbReference type="ARBA" id="ARBA00022670"/>
    </source>
</evidence>
<evidence type="ECO:0000256" key="3">
    <source>
        <dbReference type="ARBA" id="ARBA00012759"/>
    </source>
</evidence>
<comment type="similarity">
    <text evidence="2">Belongs to the peptidase C19 family.</text>
</comment>
<dbReference type="GO" id="GO:0004843">
    <property type="term" value="F:cysteine-type deubiquitinase activity"/>
    <property type="evidence" value="ECO:0007669"/>
    <property type="project" value="UniProtKB-EC"/>
</dbReference>
<feature type="region of interest" description="Disordered" evidence="8">
    <location>
        <begin position="598"/>
        <end position="641"/>
    </location>
</feature>
<sequence>MKPFTLFKENTLVRKWSTRKRNNNNNKKNSKPPKRTLLNKEQESTIVSLSEYASRNFEIAIEQDKLRSLLENNAWNLKRAMAELDDCEEAYHGLLHGPPAANDSILGCENDGGTSCYIDSLLFAMYTSLTAFDPLLTADTSSDQIAKRDLQTSLRLFINIMRRGGLVKKHIVRRLRKSLEEATWRGRNERGLWKQEDASELLLFLTETFDLPFLPFQMRLFHGANRDVDDDRVTTDRVLSLCIPSESNKTLRLEDILFDHFYSSIVTGVKRQIDWQGQQQRQQKQNQLSPPGSPTSAISTSSIAKTNIFFNEQQRQQEIAVNAWQVLELLPFYSGINEQGVRIESQNQRSFPDSRMVLPVILKRYRCTTLGRYVKDQRSVIIPPNIHFNKFLNQNAEDPICEGCGRKVEGIMRLRSVVCHKGNSPHSGHYIAYSRTIDRDNEIWLKLDDLSPTQRVKRLTGREHEEEIYRELGKDGYLFFYELDKTCQHLSLEHQTIVDGRRASSSSSSYTSNKNEETTGILEQIDKVVKGEQEETKSTSVAPKLNAAPLTLPNRRRVSLVLPPELPPRSPPLSARHDKPSSQYQSLEAIEGDISPTITVAPSTLTPNNLTSPSSSPSNNTPRTSRRKSLRKSKDISCKTM</sequence>
<dbReference type="EC" id="3.4.19.12" evidence="3"/>
<keyword evidence="6" id="KW-0378">Hydrolase</keyword>
<evidence type="ECO:0000256" key="1">
    <source>
        <dbReference type="ARBA" id="ARBA00000707"/>
    </source>
</evidence>
<dbReference type="EMBL" id="JAEPRB010000313">
    <property type="protein sequence ID" value="KAG2217250.1"/>
    <property type="molecule type" value="Genomic_DNA"/>
</dbReference>
<dbReference type="OrthoDB" id="6287070at2759"/>
<accession>A0A8H7VE95</accession>
<evidence type="ECO:0000259" key="9">
    <source>
        <dbReference type="PROSITE" id="PS50235"/>
    </source>
</evidence>
<dbReference type="Gene3D" id="3.90.70.10">
    <property type="entry name" value="Cysteine proteinases"/>
    <property type="match status" value="1"/>
</dbReference>
<comment type="catalytic activity">
    <reaction evidence="1">
        <text>Thiol-dependent hydrolysis of ester, thioester, amide, peptide and isopeptide bonds formed by the C-terminal Gly of ubiquitin (a 76-residue protein attached to proteins as an intracellular targeting signal).</text>
        <dbReference type="EC" id="3.4.19.12"/>
    </reaction>
</comment>